<reference evidence="1 2" key="1">
    <citation type="submission" date="2016-10" db="EMBL/GenBank/DDBJ databases">
        <authorList>
            <person name="de Groot N.N."/>
        </authorList>
    </citation>
    <scope>NUCLEOTIDE SEQUENCE [LARGE SCALE GENOMIC DNA]</scope>
    <source>
        <strain evidence="1 2">B7-7</strain>
    </source>
</reference>
<proteinExistence type="predicted"/>
<dbReference type="RefSeq" id="WP_090209526.1">
    <property type="nucleotide sequence ID" value="NZ_FOFO01000042.1"/>
</dbReference>
<protein>
    <submittedName>
        <fullName evidence="1">SapC protein</fullName>
    </submittedName>
</protein>
<dbReference type="AlphaFoldDB" id="A0A1H9GN00"/>
<dbReference type="OrthoDB" id="9806524at2"/>
<evidence type="ECO:0000313" key="2">
    <source>
        <dbReference type="Proteomes" id="UP000199496"/>
    </source>
</evidence>
<accession>A0A1H9GN00</accession>
<dbReference type="Proteomes" id="UP000199496">
    <property type="component" value="Unassembled WGS sequence"/>
</dbReference>
<name>A0A1H9GN00_9GAMM</name>
<dbReference type="Pfam" id="PF07277">
    <property type="entry name" value="SapC"/>
    <property type="match status" value="1"/>
</dbReference>
<dbReference type="STRING" id="867345.SAMN05421693_1424"/>
<keyword evidence="2" id="KW-1185">Reference proteome</keyword>
<dbReference type="InterPro" id="IPR010836">
    <property type="entry name" value="SapC"/>
</dbReference>
<dbReference type="EMBL" id="FOFO01000042">
    <property type="protein sequence ID" value="SEQ51466.1"/>
    <property type="molecule type" value="Genomic_DNA"/>
</dbReference>
<evidence type="ECO:0000313" key="1">
    <source>
        <dbReference type="EMBL" id="SEQ51466.1"/>
    </source>
</evidence>
<sequence>MYQNLLPLNPDTLQHRGYRRYSNYLFAEREMAIELAYAELSDAMTAYPLGFMVQEEQVRLMALLSVMPGRNSYVTADGRWASAYVPALVRSYPFVAVPHPHKPHEHLLCVDEATLADDLSADSVTPLFDDQAQPSEALLPVLEFWKQMAVGQTRTRQVCQHLWDAGLIQPWPIRVQEGEEERTLQGFYGIDEARLNQLPAETLARLRDQGALVLAYAHLLSRARIKYLQQTTSMQVAYDSKRRELDAQLDGLFGEGDKETLKFDF</sequence>
<organism evidence="1 2">
    <name type="scientific">Ectothiorhodospira magna</name>
    <dbReference type="NCBI Taxonomy" id="867345"/>
    <lineage>
        <taxon>Bacteria</taxon>
        <taxon>Pseudomonadati</taxon>
        <taxon>Pseudomonadota</taxon>
        <taxon>Gammaproteobacteria</taxon>
        <taxon>Chromatiales</taxon>
        <taxon>Ectothiorhodospiraceae</taxon>
        <taxon>Ectothiorhodospira</taxon>
    </lineage>
</organism>
<gene>
    <name evidence="1" type="ORF">SAMN05421693_1424</name>
</gene>